<keyword evidence="4" id="KW-1185">Reference proteome</keyword>
<evidence type="ECO:0000313" key="3">
    <source>
        <dbReference type="EMBL" id="MCX2524716.1"/>
    </source>
</evidence>
<gene>
    <name evidence="3" type="ORF">OQ287_10745</name>
</gene>
<dbReference type="PANTHER" id="PTHR43540:SF6">
    <property type="entry name" value="ISOCHORISMATASE-LIKE DOMAIN-CONTAINING PROTEIN"/>
    <property type="match status" value="1"/>
</dbReference>
<dbReference type="InterPro" id="IPR000868">
    <property type="entry name" value="Isochorismatase-like_dom"/>
</dbReference>
<dbReference type="PANTHER" id="PTHR43540">
    <property type="entry name" value="PEROXYUREIDOACRYLATE/UREIDOACRYLATE AMIDOHYDROLASE-RELATED"/>
    <property type="match status" value="1"/>
</dbReference>
<dbReference type="SUPFAM" id="SSF52499">
    <property type="entry name" value="Isochorismatase-like hydrolases"/>
    <property type="match status" value="1"/>
</dbReference>
<organism evidence="3 4">
    <name type="scientific">Larsenimonas rhizosphaerae</name>
    <dbReference type="NCBI Taxonomy" id="2944682"/>
    <lineage>
        <taxon>Bacteria</taxon>
        <taxon>Pseudomonadati</taxon>
        <taxon>Pseudomonadota</taxon>
        <taxon>Gammaproteobacteria</taxon>
        <taxon>Oceanospirillales</taxon>
        <taxon>Halomonadaceae</taxon>
        <taxon>Larsenimonas</taxon>
    </lineage>
</organism>
<evidence type="ECO:0000313" key="4">
    <source>
        <dbReference type="Proteomes" id="UP001165678"/>
    </source>
</evidence>
<dbReference type="Pfam" id="PF00857">
    <property type="entry name" value="Isochorismatase"/>
    <property type="match status" value="1"/>
</dbReference>
<keyword evidence="1" id="KW-0378">Hydrolase</keyword>
<name>A0AA41ZHD7_9GAMM</name>
<sequence length="188" mass="20899">MTSALLVIDAQQSFISRPFWDTSLVDQWVPAQRALIEAAEQAGIAIVRILHAAPESHGPFDPESGQVYPLDDVAFTPAVTFIKTAHNAFSDTGLDRWLRTRQITRLAISGIRTEQCCETTARVASDLGYQVDFVSDATLTFPMTRNDRTWSAQDIRSRTELVLEGRFARIIDAASLCRTWTANDTPTP</sequence>
<dbReference type="AlphaFoldDB" id="A0AA41ZHD7"/>
<dbReference type="InterPro" id="IPR036380">
    <property type="entry name" value="Isochorismatase-like_sf"/>
</dbReference>
<accession>A0AA41ZHD7</accession>
<dbReference type="RefSeq" id="WP_265896405.1">
    <property type="nucleotide sequence ID" value="NZ_JAPIVE010000003.1"/>
</dbReference>
<dbReference type="GO" id="GO:0016787">
    <property type="term" value="F:hydrolase activity"/>
    <property type="evidence" value="ECO:0007669"/>
    <property type="project" value="UniProtKB-KW"/>
</dbReference>
<dbReference type="EMBL" id="JAPIVE010000003">
    <property type="protein sequence ID" value="MCX2524716.1"/>
    <property type="molecule type" value="Genomic_DNA"/>
</dbReference>
<dbReference type="InterPro" id="IPR050272">
    <property type="entry name" value="Isochorismatase-like_hydrls"/>
</dbReference>
<comment type="caution">
    <text evidence="3">The sequence shown here is derived from an EMBL/GenBank/DDBJ whole genome shotgun (WGS) entry which is preliminary data.</text>
</comment>
<reference evidence="3" key="1">
    <citation type="submission" date="2022-11" db="EMBL/GenBank/DDBJ databases">
        <title>Larsenimonas rhizosphaerae sp. nov., isolated from a tidal mudflat.</title>
        <authorList>
            <person name="Lee S.D."/>
            <person name="Kim I.S."/>
        </authorList>
    </citation>
    <scope>NUCLEOTIDE SEQUENCE</scope>
    <source>
        <strain evidence="3">GH2-1</strain>
    </source>
</reference>
<evidence type="ECO:0000259" key="2">
    <source>
        <dbReference type="Pfam" id="PF00857"/>
    </source>
</evidence>
<protein>
    <submittedName>
        <fullName evidence="3">Isochorismatase family protein</fullName>
    </submittedName>
</protein>
<dbReference type="Proteomes" id="UP001165678">
    <property type="component" value="Unassembled WGS sequence"/>
</dbReference>
<evidence type="ECO:0000256" key="1">
    <source>
        <dbReference type="ARBA" id="ARBA00022801"/>
    </source>
</evidence>
<feature type="domain" description="Isochorismatase-like" evidence="2">
    <location>
        <begin position="3"/>
        <end position="145"/>
    </location>
</feature>
<dbReference type="Gene3D" id="3.40.50.850">
    <property type="entry name" value="Isochorismatase-like"/>
    <property type="match status" value="1"/>
</dbReference>
<proteinExistence type="predicted"/>